<organism evidence="1">
    <name type="scientific">marine metagenome</name>
    <dbReference type="NCBI Taxonomy" id="408172"/>
    <lineage>
        <taxon>unclassified sequences</taxon>
        <taxon>metagenomes</taxon>
        <taxon>ecological metagenomes</taxon>
    </lineage>
</organism>
<accession>A0A382KA35</accession>
<evidence type="ECO:0000313" key="1">
    <source>
        <dbReference type="EMBL" id="SVC21330.1"/>
    </source>
</evidence>
<protein>
    <submittedName>
        <fullName evidence="1">Uncharacterized protein</fullName>
    </submittedName>
</protein>
<gene>
    <name evidence="1" type="ORF">METZ01_LOCUS274184</name>
</gene>
<reference evidence="1" key="1">
    <citation type="submission" date="2018-05" db="EMBL/GenBank/DDBJ databases">
        <authorList>
            <person name="Lanie J.A."/>
            <person name="Ng W.-L."/>
            <person name="Kazmierczak K.M."/>
            <person name="Andrzejewski T.M."/>
            <person name="Davidsen T.M."/>
            <person name="Wayne K.J."/>
            <person name="Tettelin H."/>
            <person name="Glass J.I."/>
            <person name="Rusch D."/>
            <person name="Podicherti R."/>
            <person name="Tsui H.-C.T."/>
            <person name="Winkler M.E."/>
        </authorList>
    </citation>
    <scope>NUCLEOTIDE SEQUENCE</scope>
</reference>
<proteinExistence type="predicted"/>
<sequence length="55" mass="6273">VELTNTCTSISKFTNIMVTRGILNYNSKPKRDVQHKAEKCSDFVSDALNRTLRNN</sequence>
<name>A0A382KA35_9ZZZZ</name>
<feature type="non-terminal residue" evidence="1">
    <location>
        <position position="1"/>
    </location>
</feature>
<dbReference type="EMBL" id="UINC01079381">
    <property type="protein sequence ID" value="SVC21330.1"/>
    <property type="molecule type" value="Genomic_DNA"/>
</dbReference>
<dbReference type="AlphaFoldDB" id="A0A382KA35"/>